<sequence>MNNAEIDVQCLLRSLKYFSKDNSALLTEDDCKIIFNKILSQDLNDESIRELIKNIKADIKWNKLNYVENFILNPSILHSLINKQLKKYELEIIFKDLFSCIQRNNVINTNDLKRFLSLCNINTSQDSLIYLCKVNLNLEDSNQSADYNTFVNMMKKYLKKV</sequence>
<dbReference type="EMBL" id="LN835309">
    <property type="protein sequence ID" value="CRH02692.1"/>
    <property type="molecule type" value="Genomic_DNA"/>
</dbReference>
<dbReference type="InterPro" id="IPR011992">
    <property type="entry name" value="EF-hand-dom_pair"/>
</dbReference>
<keyword evidence="2" id="KW-1185">Reference proteome</keyword>
<reference evidence="1 2" key="1">
    <citation type="submission" date="2015-04" db="EMBL/GenBank/DDBJ databases">
        <authorList>
            <consortium name="Pathogen Informatics"/>
        </authorList>
    </citation>
    <scope>NUCLEOTIDE SEQUENCE [LARGE SCALE GENOMIC DNA]</scope>
    <source>
        <strain evidence="1 2">SGS1</strain>
    </source>
</reference>
<evidence type="ECO:0000313" key="2">
    <source>
        <dbReference type="Proteomes" id="UP000220158"/>
    </source>
</evidence>
<dbReference type="Proteomes" id="UP000220158">
    <property type="component" value="Chromosome 14"/>
</dbReference>
<accession>A0A1J1HB84</accession>
<protein>
    <submittedName>
        <fullName evidence="1">Uncharacterized protein</fullName>
    </submittedName>
</protein>
<dbReference type="OMA" id="MEIDVQY"/>
<dbReference type="RefSeq" id="XP_028535212.1">
    <property type="nucleotide sequence ID" value="XM_028679505.1"/>
</dbReference>
<organism evidence="1 2">
    <name type="scientific">Plasmodium relictum</name>
    <dbReference type="NCBI Taxonomy" id="85471"/>
    <lineage>
        <taxon>Eukaryota</taxon>
        <taxon>Sar</taxon>
        <taxon>Alveolata</taxon>
        <taxon>Apicomplexa</taxon>
        <taxon>Aconoidasida</taxon>
        <taxon>Haemosporida</taxon>
        <taxon>Plasmodiidae</taxon>
        <taxon>Plasmodium</taxon>
        <taxon>Plasmodium (Haemamoeba)</taxon>
    </lineage>
</organism>
<evidence type="ECO:0000313" key="1">
    <source>
        <dbReference type="EMBL" id="CRH02692.1"/>
    </source>
</evidence>
<dbReference type="VEuPathDB" id="PlasmoDB:PRELSG_1442600"/>
<dbReference type="OrthoDB" id="369379at2759"/>
<dbReference type="Gene3D" id="1.10.238.10">
    <property type="entry name" value="EF-hand"/>
    <property type="match status" value="1"/>
</dbReference>
<name>A0A1J1HB84_PLARL</name>
<dbReference type="KEGG" id="prel:PRELSG_1442600"/>
<dbReference type="SUPFAM" id="SSF47473">
    <property type="entry name" value="EF-hand"/>
    <property type="match status" value="1"/>
</dbReference>
<proteinExistence type="predicted"/>
<dbReference type="GeneID" id="39738858"/>
<dbReference type="AlphaFoldDB" id="A0A1J1HB84"/>
<gene>
    <name evidence="1" type="ORF">PRELSG_1442600</name>
</gene>